<dbReference type="PROSITE" id="PS51782">
    <property type="entry name" value="LYSM"/>
    <property type="match status" value="2"/>
</dbReference>
<evidence type="ECO:0000256" key="2">
    <source>
        <dbReference type="ARBA" id="ARBA00023026"/>
    </source>
</evidence>
<dbReference type="Pfam" id="PF01476">
    <property type="entry name" value="LysM"/>
    <property type="match status" value="2"/>
</dbReference>
<dbReference type="AlphaFoldDB" id="A0A9W9KSB0"/>
<evidence type="ECO:0000259" key="5">
    <source>
        <dbReference type="PROSITE" id="PS51782"/>
    </source>
</evidence>
<dbReference type="OrthoDB" id="73875at2759"/>
<evidence type="ECO:0000256" key="1">
    <source>
        <dbReference type="ARBA" id="ARBA00022669"/>
    </source>
</evidence>
<feature type="domain" description="LysM" evidence="5">
    <location>
        <begin position="97"/>
        <end position="145"/>
    </location>
</feature>
<feature type="signal peptide" evidence="4">
    <location>
        <begin position="1"/>
        <end position="23"/>
    </location>
</feature>
<dbReference type="Gene3D" id="3.10.350.10">
    <property type="entry name" value="LysM domain"/>
    <property type="match status" value="2"/>
</dbReference>
<dbReference type="Proteomes" id="UP001149165">
    <property type="component" value="Unassembled WGS sequence"/>
</dbReference>
<dbReference type="Pfam" id="PF25139">
    <property type="entry name" value="LysM14_C"/>
    <property type="match status" value="1"/>
</dbReference>
<reference evidence="6" key="1">
    <citation type="submission" date="2022-11" db="EMBL/GenBank/DDBJ databases">
        <authorList>
            <person name="Petersen C."/>
        </authorList>
    </citation>
    <scope>NUCLEOTIDE SEQUENCE</scope>
    <source>
        <strain evidence="6">IBT 30069</strain>
    </source>
</reference>
<protein>
    <recommendedName>
        <fullName evidence="5">LysM domain-containing protein</fullName>
    </recommendedName>
</protein>
<feature type="domain" description="LysM" evidence="5">
    <location>
        <begin position="34"/>
        <end position="79"/>
    </location>
</feature>
<dbReference type="PANTHER" id="PTHR47700">
    <property type="entry name" value="V CHITINASE, PUTATIVE (AFU_ORTHOLOGUE AFUA_6G13720)-RELATED"/>
    <property type="match status" value="1"/>
</dbReference>
<dbReference type="InterPro" id="IPR057277">
    <property type="entry name" value="LysM_C"/>
</dbReference>
<evidence type="ECO:0000256" key="3">
    <source>
        <dbReference type="SAM" id="MobiDB-lite"/>
    </source>
</evidence>
<comment type="caution">
    <text evidence="6">The sequence shown here is derived from an EMBL/GenBank/DDBJ whole genome shotgun (WGS) entry which is preliminary data.</text>
</comment>
<keyword evidence="2" id="KW-0843">Virulence</keyword>
<accession>A0A9W9KSB0</accession>
<evidence type="ECO:0000313" key="7">
    <source>
        <dbReference type="Proteomes" id="UP001149165"/>
    </source>
</evidence>
<reference evidence="6" key="2">
    <citation type="journal article" date="2023" name="IMA Fungus">
        <title>Comparative genomic study of the Penicillium genus elucidates a diverse pangenome and 15 lateral gene transfer events.</title>
        <authorList>
            <person name="Petersen C."/>
            <person name="Sorensen T."/>
            <person name="Nielsen M.R."/>
            <person name="Sondergaard T.E."/>
            <person name="Sorensen J.L."/>
            <person name="Fitzpatrick D.A."/>
            <person name="Frisvad J.C."/>
            <person name="Nielsen K.L."/>
        </authorList>
    </citation>
    <scope>NUCLEOTIDE SEQUENCE</scope>
    <source>
        <strain evidence="6">IBT 30069</strain>
    </source>
</reference>
<keyword evidence="1" id="KW-0147">Chitin-binding</keyword>
<organism evidence="6 7">
    <name type="scientific">Penicillium angulare</name>
    <dbReference type="NCBI Taxonomy" id="116970"/>
    <lineage>
        <taxon>Eukaryota</taxon>
        <taxon>Fungi</taxon>
        <taxon>Dikarya</taxon>
        <taxon>Ascomycota</taxon>
        <taxon>Pezizomycotina</taxon>
        <taxon>Eurotiomycetes</taxon>
        <taxon>Eurotiomycetidae</taxon>
        <taxon>Eurotiales</taxon>
        <taxon>Aspergillaceae</taxon>
        <taxon>Penicillium</taxon>
    </lineage>
</organism>
<keyword evidence="4" id="KW-0732">Signal</keyword>
<dbReference type="InterPro" id="IPR036779">
    <property type="entry name" value="LysM_dom_sf"/>
</dbReference>
<gene>
    <name evidence="6" type="ORF">N7456_000633</name>
</gene>
<dbReference type="InterPro" id="IPR018392">
    <property type="entry name" value="LysM"/>
</dbReference>
<proteinExistence type="predicted"/>
<feature type="region of interest" description="Disordered" evidence="3">
    <location>
        <begin position="268"/>
        <end position="321"/>
    </location>
</feature>
<name>A0A9W9KSB0_9EURO</name>
<dbReference type="GO" id="GO:0008061">
    <property type="term" value="F:chitin binding"/>
    <property type="evidence" value="ECO:0007669"/>
    <property type="project" value="UniProtKB-KW"/>
</dbReference>
<feature type="chain" id="PRO_5040958702" description="LysM domain-containing protein" evidence="4">
    <location>
        <begin position="24"/>
        <end position="453"/>
    </location>
</feature>
<dbReference type="SMART" id="SM00257">
    <property type="entry name" value="LysM"/>
    <property type="match status" value="2"/>
</dbReference>
<dbReference type="CDD" id="cd00118">
    <property type="entry name" value="LysM"/>
    <property type="match status" value="1"/>
</dbReference>
<dbReference type="EMBL" id="JAPQKH010000001">
    <property type="protein sequence ID" value="KAJ5116285.1"/>
    <property type="molecule type" value="Genomic_DNA"/>
</dbReference>
<dbReference type="InterPro" id="IPR053214">
    <property type="entry name" value="LysM12-like"/>
</dbReference>
<evidence type="ECO:0000313" key="6">
    <source>
        <dbReference type="EMBL" id="KAJ5116285.1"/>
    </source>
</evidence>
<dbReference type="SUPFAM" id="SSF54106">
    <property type="entry name" value="LysM domain"/>
    <property type="match status" value="1"/>
</dbReference>
<evidence type="ECO:0000256" key="4">
    <source>
        <dbReference type="SAM" id="SignalP"/>
    </source>
</evidence>
<dbReference type="PANTHER" id="PTHR47700:SF2">
    <property type="entry name" value="CHITINASE"/>
    <property type="match status" value="1"/>
</dbReference>
<sequence>MGVLVKILILSGLVLGYLEPASGHNLKKRDDTCSSILVGAGDTCDTVASKCGITTTELEAYNTDSSLCTSLEDGKPICCSSGALDLPPTQRSNGVCYTYTIQAHDTCGSISQGYDITIDNIETYNKATYAWYGCDELELGGFMCLSSGAIPMPVAIPQAVCGPQVPGTARPDNMSDLSALNPCLSPNEKCDLSVGKCVAASTNTIAASSTVLSSEPTTTTTIQQSTTATVSTNTVIVFETTFVTGSPTIITVRSTVYVASKDTTQSTITTQSTLSTQAASTTQSTSTTESASTTESTSTTTHSTSTTKSSSTNTKTSSDASSTNSVTWIATIYSEANCEGDYYVLQGTNTSPSKCLDISGGNIPSASSDTEPWCRWYTDGGLSWTSCDQSTITTPGSFWFTLAECTIYNNTDCDSAGDSGIFGSEYGLTCVPTEMINFAPRDWISMTCNTAAY</sequence>
<keyword evidence="7" id="KW-1185">Reference proteome</keyword>